<evidence type="ECO:0000256" key="15">
    <source>
        <dbReference type="ARBA" id="ARBA00023209"/>
    </source>
</evidence>
<dbReference type="PATRIC" id="fig|630626.3.peg.3773"/>
<evidence type="ECO:0000313" key="20">
    <source>
        <dbReference type="EMBL" id="AFJ48902.1"/>
    </source>
</evidence>
<evidence type="ECO:0000256" key="8">
    <source>
        <dbReference type="ARBA" id="ARBA00022475"/>
    </source>
</evidence>
<organism evidence="20 21">
    <name type="scientific">Shimwellia blattae (strain ATCC 29907 / DSM 4481 / JCM 1650 / NBRC 105725 / CDC 9005-74)</name>
    <name type="common">Escherichia blattae</name>
    <dbReference type="NCBI Taxonomy" id="630626"/>
    <lineage>
        <taxon>Bacteria</taxon>
        <taxon>Pseudomonadati</taxon>
        <taxon>Pseudomonadota</taxon>
        <taxon>Gammaproteobacteria</taxon>
        <taxon>Enterobacterales</taxon>
        <taxon>Enterobacteriaceae</taxon>
        <taxon>Shimwellia</taxon>
    </lineage>
</organism>
<evidence type="ECO:0000256" key="3">
    <source>
        <dbReference type="ARBA" id="ARBA00004927"/>
    </source>
</evidence>
<keyword evidence="19" id="KW-0997">Cell inner membrane</keyword>
<dbReference type="EMBL" id="CP001560">
    <property type="protein sequence ID" value="AFJ48902.1"/>
    <property type="molecule type" value="Genomic_DNA"/>
</dbReference>
<sequence>MRAAKWGAGIAIVLGILGSAWLILRPYHPDALWQIVSRQCVPGQQQHQDPAPCHSVSMAENYVTLKDINGPLQYLLMPVAQIRGIESPQLLSLDTANFFWLAWQARGLLSERYGQPIPDSALSLAINSPSGRSQNQLHIHISCLRKDVRQQLDHWAADAGSRWSRAGNLAGHPYLARKVSRETLVEDGPFILLANEIPGARQNMGAWSLALASLGDNSFVLLATERDYLTLNFASAEELQDHDCGILPRPPVRK</sequence>
<dbReference type="Gene3D" id="3.30.428.30">
    <property type="entry name" value="HIT family - CDH-like"/>
    <property type="match status" value="1"/>
</dbReference>
<proteinExistence type="inferred from homology"/>
<reference evidence="20 21" key="1">
    <citation type="journal article" date="2012" name="J. Bacteriol.">
        <title>Complete genome sequence of the B12-producing Shimwellia blattae strain DSM 4481, isolated from a cockroach.</title>
        <authorList>
            <person name="Brzuszkiewicz E."/>
            <person name="Waschkowitz T."/>
            <person name="Wiezer A."/>
            <person name="Daniel R."/>
        </authorList>
    </citation>
    <scope>NUCLEOTIDE SEQUENCE [LARGE SCALE GENOMIC DNA]</scope>
    <source>
        <strain evidence="21">ATCC 29907 / DSM 4481 / JCM 1650 / NBRC 105725 / CDC 9005-74</strain>
    </source>
</reference>
<comment type="similarity">
    <text evidence="5 19">Belongs to the Cdh family.</text>
</comment>
<evidence type="ECO:0000256" key="7">
    <source>
        <dbReference type="ARBA" id="ARBA00019608"/>
    </source>
</evidence>
<evidence type="ECO:0000256" key="17">
    <source>
        <dbReference type="ARBA" id="ARBA00032888"/>
    </source>
</evidence>
<evidence type="ECO:0000256" key="18">
    <source>
        <dbReference type="ARBA" id="ARBA00032892"/>
    </source>
</evidence>
<evidence type="ECO:0000256" key="2">
    <source>
        <dbReference type="ARBA" id="ARBA00004162"/>
    </source>
</evidence>
<keyword evidence="15 19" id="KW-0594">Phospholipid biosynthesis</keyword>
<comment type="subcellular location">
    <subcellularLocation>
        <location evidence="19">Cell inner membrane</location>
        <topology evidence="19">Single-pass membrane protein</topology>
    </subcellularLocation>
    <subcellularLocation>
        <location evidence="2">Cell membrane</location>
        <topology evidence="2">Single-pass membrane protein</topology>
    </subcellularLocation>
</comment>
<dbReference type="GO" id="GO:0046342">
    <property type="term" value="P:CDP-diacylglycerol catabolic process"/>
    <property type="evidence" value="ECO:0007669"/>
    <property type="project" value="UniProtKB-UniRule"/>
</dbReference>
<name>I2BEE8_SHIBC</name>
<keyword evidence="8 19" id="KW-1003">Cell membrane</keyword>
<keyword evidence="14 19" id="KW-0472">Membrane</keyword>
<evidence type="ECO:0000256" key="14">
    <source>
        <dbReference type="ARBA" id="ARBA00023136"/>
    </source>
</evidence>
<comment type="pathway">
    <text evidence="3 19">Phospholipid metabolism; CDP-diacylglycerol degradation; phosphatidate from CDP-diacylglycerol: step 1/1.</text>
</comment>
<feature type="transmembrane region" description="Helical" evidence="19">
    <location>
        <begin position="6"/>
        <end position="24"/>
    </location>
</feature>
<dbReference type="Proteomes" id="UP000001955">
    <property type="component" value="Chromosome"/>
</dbReference>
<evidence type="ECO:0000256" key="9">
    <source>
        <dbReference type="ARBA" id="ARBA00022516"/>
    </source>
</evidence>
<keyword evidence="16 19" id="KW-1208">Phospholipid metabolism</keyword>
<keyword evidence="11 19" id="KW-0378">Hydrolase</keyword>
<accession>I2BEE8</accession>
<dbReference type="GO" id="GO:0008654">
    <property type="term" value="P:phospholipid biosynthetic process"/>
    <property type="evidence" value="ECO:0007669"/>
    <property type="project" value="UniProtKB-KW"/>
</dbReference>
<dbReference type="NCBIfam" id="NF003986">
    <property type="entry name" value="PRK05471.1-5"/>
    <property type="match status" value="1"/>
</dbReference>
<comment type="catalytic activity">
    <reaction evidence="1 19">
        <text>a CDP-1,2-diacyl-sn-glycerol + H2O = a 1,2-diacyl-sn-glycero-3-phosphate + CMP + 2 H(+)</text>
        <dbReference type="Rhea" id="RHEA:15221"/>
        <dbReference type="ChEBI" id="CHEBI:15377"/>
        <dbReference type="ChEBI" id="CHEBI:15378"/>
        <dbReference type="ChEBI" id="CHEBI:58332"/>
        <dbReference type="ChEBI" id="CHEBI:58608"/>
        <dbReference type="ChEBI" id="CHEBI:60377"/>
        <dbReference type="EC" id="3.6.1.26"/>
    </reaction>
</comment>
<dbReference type="OrthoDB" id="481399at2"/>
<dbReference type="HAMAP" id="MF_00319">
    <property type="entry name" value="Cdh"/>
    <property type="match status" value="1"/>
</dbReference>
<dbReference type="eggNOG" id="COG2134">
    <property type="taxonomic scope" value="Bacteria"/>
</dbReference>
<keyword evidence="9 19" id="KW-0444">Lipid biosynthesis</keyword>
<dbReference type="InterPro" id="IPR003763">
    <property type="entry name" value="CDP-diacylglyc_Pase"/>
</dbReference>
<dbReference type="GO" id="GO:0005886">
    <property type="term" value="C:plasma membrane"/>
    <property type="evidence" value="ECO:0007669"/>
    <property type="project" value="UniProtKB-SubCell"/>
</dbReference>
<dbReference type="RefSeq" id="WP_002442648.1">
    <property type="nucleotide sequence ID" value="NC_017910.1"/>
</dbReference>
<evidence type="ECO:0000256" key="5">
    <source>
        <dbReference type="ARBA" id="ARBA00006435"/>
    </source>
</evidence>
<dbReference type="KEGG" id="ebt:EBL_c38740"/>
<evidence type="ECO:0000256" key="11">
    <source>
        <dbReference type="ARBA" id="ARBA00022801"/>
    </source>
</evidence>
<dbReference type="InterPro" id="IPR036265">
    <property type="entry name" value="HIT-like_sf"/>
</dbReference>
<dbReference type="HOGENOM" id="CLU_077117_0_1_6"/>
<dbReference type="PIRSF" id="PIRSF001273">
    <property type="entry name" value="CDH"/>
    <property type="match status" value="1"/>
</dbReference>
<evidence type="ECO:0000256" key="10">
    <source>
        <dbReference type="ARBA" id="ARBA00022692"/>
    </source>
</evidence>
<comment type="pathway">
    <text evidence="4">Lipid metabolism.</text>
</comment>
<keyword evidence="12 19" id="KW-1133">Transmembrane helix</keyword>
<evidence type="ECO:0000256" key="12">
    <source>
        <dbReference type="ARBA" id="ARBA00022989"/>
    </source>
</evidence>
<dbReference type="AlphaFoldDB" id="I2BEE8"/>
<evidence type="ECO:0000256" key="19">
    <source>
        <dbReference type="HAMAP-Rule" id="MF_00319"/>
    </source>
</evidence>
<keyword evidence="13 19" id="KW-0443">Lipid metabolism</keyword>
<evidence type="ECO:0000256" key="13">
    <source>
        <dbReference type="ARBA" id="ARBA00023098"/>
    </source>
</evidence>
<dbReference type="GO" id="GO:0008715">
    <property type="term" value="F:CDP-diacylglycerol diphosphatase activity"/>
    <property type="evidence" value="ECO:0007669"/>
    <property type="project" value="UniProtKB-UniRule"/>
</dbReference>
<dbReference type="STRING" id="630626.EBL_c38740"/>
<evidence type="ECO:0000256" key="1">
    <source>
        <dbReference type="ARBA" id="ARBA00001007"/>
    </source>
</evidence>
<dbReference type="UniPathway" id="UPA00609">
    <property type="reaction ID" value="UER00664"/>
</dbReference>
<evidence type="ECO:0000313" key="21">
    <source>
        <dbReference type="Proteomes" id="UP000001955"/>
    </source>
</evidence>
<evidence type="ECO:0000256" key="16">
    <source>
        <dbReference type="ARBA" id="ARBA00023264"/>
    </source>
</evidence>
<gene>
    <name evidence="19 20" type="primary">cdh</name>
    <name evidence="20" type="ordered locus">EBL_c38740</name>
</gene>
<protein>
    <recommendedName>
        <fullName evidence="7 19">CDP-diacylglycerol pyrophosphatase</fullName>
        <ecNumber evidence="6 19">3.6.1.26</ecNumber>
    </recommendedName>
    <alternativeName>
        <fullName evidence="17 19">CDP-diacylglycerol phosphatidylhydrolase</fullName>
    </alternativeName>
    <alternativeName>
        <fullName evidence="18 19">CDP-diglyceride hydrolase</fullName>
    </alternativeName>
</protein>
<evidence type="ECO:0000256" key="6">
    <source>
        <dbReference type="ARBA" id="ARBA00012375"/>
    </source>
</evidence>
<dbReference type="Pfam" id="PF02611">
    <property type="entry name" value="CDH"/>
    <property type="match status" value="1"/>
</dbReference>
<dbReference type="SUPFAM" id="SSF54197">
    <property type="entry name" value="HIT-like"/>
    <property type="match status" value="1"/>
</dbReference>
<evidence type="ECO:0000256" key="4">
    <source>
        <dbReference type="ARBA" id="ARBA00005189"/>
    </source>
</evidence>
<dbReference type="EC" id="3.6.1.26" evidence="6 19"/>
<accession>K6UTX5</accession>
<keyword evidence="21" id="KW-1185">Reference proteome</keyword>
<keyword evidence="10 19" id="KW-0812">Transmembrane</keyword>